<feature type="transmembrane region" description="Helical" evidence="1">
    <location>
        <begin position="72"/>
        <end position="91"/>
    </location>
</feature>
<dbReference type="PANTHER" id="PTHR28008">
    <property type="entry name" value="DOMAIN PROTEIN, PUTATIVE (AFU_ORTHOLOGUE AFUA_3G10980)-RELATED"/>
    <property type="match status" value="1"/>
</dbReference>
<evidence type="ECO:0000259" key="2">
    <source>
        <dbReference type="Pfam" id="PF04892"/>
    </source>
</evidence>
<proteinExistence type="predicted"/>
<feature type="transmembrane region" description="Helical" evidence="1">
    <location>
        <begin position="7"/>
        <end position="28"/>
    </location>
</feature>
<gene>
    <name evidence="3" type="ORF">LF1_19750</name>
</gene>
<dbReference type="Proteomes" id="UP000322699">
    <property type="component" value="Unassembled WGS sequence"/>
</dbReference>
<dbReference type="EMBL" id="VRLW01000001">
    <property type="protein sequence ID" value="KAA1259443.1"/>
    <property type="molecule type" value="Genomic_DNA"/>
</dbReference>
<dbReference type="Pfam" id="PF04892">
    <property type="entry name" value="VanZ"/>
    <property type="match status" value="1"/>
</dbReference>
<evidence type="ECO:0000313" key="4">
    <source>
        <dbReference type="Proteomes" id="UP000322699"/>
    </source>
</evidence>
<keyword evidence="4" id="KW-1185">Reference proteome</keyword>
<evidence type="ECO:0000313" key="3">
    <source>
        <dbReference type="EMBL" id="KAA1259443.1"/>
    </source>
</evidence>
<keyword evidence="1" id="KW-0472">Membrane</keyword>
<feature type="transmembrane region" description="Helical" evidence="1">
    <location>
        <begin position="103"/>
        <end position="120"/>
    </location>
</feature>
<dbReference type="PANTHER" id="PTHR28008:SF1">
    <property type="entry name" value="DOMAIN PROTEIN, PUTATIVE (AFU_ORTHOLOGUE AFUA_3G10980)-RELATED"/>
    <property type="match status" value="1"/>
</dbReference>
<comment type="caution">
    <text evidence="3">The sequence shown here is derived from an EMBL/GenBank/DDBJ whole genome shotgun (WGS) entry which is preliminary data.</text>
</comment>
<keyword evidence="1" id="KW-0812">Transmembrane</keyword>
<protein>
    <submittedName>
        <fullName evidence="3">VanZ like family protein</fullName>
    </submittedName>
</protein>
<keyword evidence="1" id="KW-1133">Transmembrane helix</keyword>
<dbReference type="NCBIfam" id="NF037970">
    <property type="entry name" value="vanZ_1"/>
    <property type="match status" value="1"/>
</dbReference>
<dbReference type="AlphaFoldDB" id="A0A5B1CJ26"/>
<name>A0A5B1CJ26_9BACT</name>
<accession>A0A5B1CJ26</accession>
<dbReference type="RefSeq" id="WP_068264175.1">
    <property type="nucleotide sequence ID" value="NZ_LWSK01000056.1"/>
</dbReference>
<sequence length="134" mass="14971">MRPVTRFNVFGIRLAILCLAVYWIAIFTGTHLPSVMDFSPKMHDKSKHFLAFFGLAILLCYVTNSRNYVKRFGIIAIVCLIYAAVDEITQSLVPGRVPDYQDFIADAFGVAAAIGTYYALKLVSETRRIETLAG</sequence>
<dbReference type="OrthoDB" id="288647at2"/>
<organism evidence="3 4">
    <name type="scientific">Rubripirellula obstinata</name>
    <dbReference type="NCBI Taxonomy" id="406547"/>
    <lineage>
        <taxon>Bacteria</taxon>
        <taxon>Pseudomonadati</taxon>
        <taxon>Planctomycetota</taxon>
        <taxon>Planctomycetia</taxon>
        <taxon>Pirellulales</taxon>
        <taxon>Pirellulaceae</taxon>
        <taxon>Rubripirellula</taxon>
    </lineage>
</organism>
<reference evidence="3 4" key="1">
    <citation type="submission" date="2019-08" db="EMBL/GenBank/DDBJ databases">
        <title>Deep-cultivation of Planctomycetes and their phenomic and genomic characterization uncovers novel biology.</title>
        <authorList>
            <person name="Wiegand S."/>
            <person name="Jogler M."/>
            <person name="Boedeker C."/>
            <person name="Pinto D."/>
            <person name="Vollmers J."/>
            <person name="Rivas-Marin E."/>
            <person name="Kohn T."/>
            <person name="Peeters S.H."/>
            <person name="Heuer A."/>
            <person name="Rast P."/>
            <person name="Oberbeckmann S."/>
            <person name="Bunk B."/>
            <person name="Jeske O."/>
            <person name="Meyerdierks A."/>
            <person name="Storesund J.E."/>
            <person name="Kallscheuer N."/>
            <person name="Luecker S."/>
            <person name="Lage O.M."/>
            <person name="Pohl T."/>
            <person name="Merkel B.J."/>
            <person name="Hornburger P."/>
            <person name="Mueller R.-W."/>
            <person name="Bruemmer F."/>
            <person name="Labrenz M."/>
            <person name="Spormann A.M."/>
            <person name="Op Den Camp H."/>
            <person name="Overmann J."/>
            <person name="Amann R."/>
            <person name="Jetten M.S.M."/>
            <person name="Mascher T."/>
            <person name="Medema M.H."/>
            <person name="Devos D.P."/>
            <person name="Kaster A.-K."/>
            <person name="Ovreas L."/>
            <person name="Rohde M."/>
            <person name="Galperin M.Y."/>
            <person name="Jogler C."/>
        </authorList>
    </citation>
    <scope>NUCLEOTIDE SEQUENCE [LARGE SCALE GENOMIC DNA]</scope>
    <source>
        <strain evidence="3 4">LF1</strain>
    </source>
</reference>
<evidence type="ECO:0000256" key="1">
    <source>
        <dbReference type="SAM" id="Phobius"/>
    </source>
</evidence>
<feature type="transmembrane region" description="Helical" evidence="1">
    <location>
        <begin position="48"/>
        <end position="65"/>
    </location>
</feature>
<feature type="domain" description="VanZ-like" evidence="2">
    <location>
        <begin position="48"/>
        <end position="120"/>
    </location>
</feature>
<dbReference type="InterPro" id="IPR006976">
    <property type="entry name" value="VanZ-like"/>
</dbReference>